<dbReference type="PIRSF" id="PIRSF000126">
    <property type="entry name" value="11-beta-HSD1"/>
    <property type="match status" value="1"/>
</dbReference>
<dbReference type="AlphaFoldDB" id="A0A4Y6PPW7"/>
<dbReference type="PANTHER" id="PTHR44196:SF2">
    <property type="entry name" value="SHORT-CHAIN DEHYDROGENASE-RELATED"/>
    <property type="match status" value="1"/>
</dbReference>
<dbReference type="InterPro" id="IPR036291">
    <property type="entry name" value="NAD(P)-bd_dom_sf"/>
</dbReference>
<dbReference type="EMBL" id="CP041186">
    <property type="protein sequence ID" value="QDG50382.1"/>
    <property type="molecule type" value="Genomic_DNA"/>
</dbReference>
<proteinExistence type="inferred from homology"/>
<keyword evidence="2" id="KW-0560">Oxidoreductase</keyword>
<dbReference type="InterPro" id="IPR002347">
    <property type="entry name" value="SDR_fam"/>
</dbReference>
<comment type="similarity">
    <text evidence="1 3">Belongs to the short-chain dehydrogenases/reductases (SDR) family.</text>
</comment>
<dbReference type="PROSITE" id="PS00061">
    <property type="entry name" value="ADH_SHORT"/>
    <property type="match status" value="1"/>
</dbReference>
<accession>A0A4Y6PPW7</accession>
<evidence type="ECO:0000256" key="2">
    <source>
        <dbReference type="ARBA" id="ARBA00023002"/>
    </source>
</evidence>
<dbReference type="GO" id="GO:0016491">
    <property type="term" value="F:oxidoreductase activity"/>
    <property type="evidence" value="ECO:0007669"/>
    <property type="project" value="UniProtKB-KW"/>
</dbReference>
<dbReference type="SUPFAM" id="SSF51735">
    <property type="entry name" value="NAD(P)-binding Rossmann-fold domains"/>
    <property type="match status" value="1"/>
</dbReference>
<dbReference type="PRINTS" id="PR00080">
    <property type="entry name" value="SDRFAMILY"/>
</dbReference>
<evidence type="ECO:0000313" key="5">
    <source>
        <dbReference type="Proteomes" id="UP000315995"/>
    </source>
</evidence>
<dbReference type="InterPro" id="IPR020904">
    <property type="entry name" value="Sc_DH/Rdtase_CS"/>
</dbReference>
<dbReference type="Pfam" id="PF00106">
    <property type="entry name" value="adh_short"/>
    <property type="match status" value="1"/>
</dbReference>
<gene>
    <name evidence="4" type="ORF">FIV42_06430</name>
</gene>
<dbReference type="RefSeq" id="WP_141196876.1">
    <property type="nucleotide sequence ID" value="NZ_CP041186.1"/>
</dbReference>
<protein>
    <submittedName>
        <fullName evidence="4">SDR family NAD(P)-dependent oxidoreductase</fullName>
    </submittedName>
</protein>
<reference evidence="4 5" key="1">
    <citation type="submission" date="2019-06" db="EMBL/GenBank/DDBJ databases">
        <title>Persicimonas caeni gen. nov., sp. nov., a predatory bacterium isolated from solar saltern.</title>
        <authorList>
            <person name="Wang S."/>
        </authorList>
    </citation>
    <scope>NUCLEOTIDE SEQUENCE [LARGE SCALE GENOMIC DNA]</scope>
    <source>
        <strain evidence="4 5">YN101</strain>
    </source>
</reference>
<accession>A0A5B8Y5F7</accession>
<keyword evidence="5" id="KW-1185">Reference proteome</keyword>
<evidence type="ECO:0000256" key="3">
    <source>
        <dbReference type="RuleBase" id="RU000363"/>
    </source>
</evidence>
<dbReference type="Proteomes" id="UP000315995">
    <property type="component" value="Chromosome"/>
</dbReference>
<sequence>MNVAIVTGASSGLGWEYAKQLAPRREVDEVWLVARRRDRLEELAGKLIGAEGRIFAMDLTDAEQTRELFETLEREQPNVAWLVNNAGFGAIGPFEDIDVDTHLTMIDLNVRALTELTQRALPYCVPGSRIVQVASSAGFAPLGNFAVYAATKAYVLNFANALAAELAPKNITVTAVCPGPVDTEFSSVAHLDGDDKAPEFIYAKPGDVVRKSIADARKGKLNSVYGATMKAWSALSGLVPRRLSAWTTSLYRG</sequence>
<dbReference type="GO" id="GO:0016020">
    <property type="term" value="C:membrane"/>
    <property type="evidence" value="ECO:0007669"/>
    <property type="project" value="TreeGrafter"/>
</dbReference>
<name>A0A4Y6PPW7_PERCE</name>
<dbReference type="PRINTS" id="PR00081">
    <property type="entry name" value="GDHRDH"/>
</dbReference>
<dbReference type="PANTHER" id="PTHR44196">
    <property type="entry name" value="DEHYDROGENASE/REDUCTASE SDR FAMILY MEMBER 7B"/>
    <property type="match status" value="1"/>
</dbReference>
<evidence type="ECO:0000256" key="1">
    <source>
        <dbReference type="ARBA" id="ARBA00006484"/>
    </source>
</evidence>
<dbReference type="Gene3D" id="3.40.50.720">
    <property type="entry name" value="NAD(P)-binding Rossmann-like Domain"/>
    <property type="match status" value="1"/>
</dbReference>
<dbReference type="CDD" id="cd05233">
    <property type="entry name" value="SDR_c"/>
    <property type="match status" value="1"/>
</dbReference>
<dbReference type="OrthoDB" id="658698at2"/>
<organism evidence="4 5">
    <name type="scientific">Persicimonas caeni</name>
    <dbReference type="NCBI Taxonomy" id="2292766"/>
    <lineage>
        <taxon>Bacteria</taxon>
        <taxon>Deltaproteobacteria</taxon>
        <taxon>Bradymonadales</taxon>
        <taxon>Bradymonadaceae</taxon>
        <taxon>Persicimonas</taxon>
    </lineage>
</organism>
<evidence type="ECO:0000313" key="4">
    <source>
        <dbReference type="EMBL" id="QDG50382.1"/>
    </source>
</evidence>